<proteinExistence type="predicted"/>
<reference evidence="2" key="1">
    <citation type="journal article" date="2020" name="bioRxiv">
        <title>A rank-normalized archaeal taxonomy based on genome phylogeny resolves widespread incomplete and uneven classifications.</title>
        <authorList>
            <person name="Rinke C."/>
            <person name="Chuvochina M."/>
            <person name="Mussig A.J."/>
            <person name="Chaumeil P.-A."/>
            <person name="Waite D.W."/>
            <person name="Whitman W.B."/>
            <person name="Parks D.H."/>
            <person name="Hugenholtz P."/>
        </authorList>
    </citation>
    <scope>NUCLEOTIDE SEQUENCE</scope>
    <source>
        <strain evidence="2">UBA10036</strain>
        <strain evidence="1">UBA10191</strain>
    </source>
</reference>
<gene>
    <name evidence="1" type="ORF">HA222_04885</name>
    <name evidence="2" type="ORF">HA227_02070</name>
    <name evidence="3" type="ORF">J4478_03075</name>
</gene>
<organism evidence="2 4">
    <name type="scientific">Candidatus Iainarchaeum sp</name>
    <dbReference type="NCBI Taxonomy" id="3101447"/>
    <lineage>
        <taxon>Archaea</taxon>
        <taxon>Candidatus Iainarchaeota</taxon>
        <taxon>Candidatus Iainarchaeia</taxon>
        <taxon>Candidatus Iainarchaeales</taxon>
        <taxon>Candidatus Iainarchaeaceae</taxon>
        <taxon>Candidatus Iainarchaeum</taxon>
    </lineage>
</organism>
<dbReference type="Proteomes" id="UP000590964">
    <property type="component" value="Unassembled WGS sequence"/>
</dbReference>
<accession>A0A7J4KT77</accession>
<evidence type="ECO:0000313" key="4">
    <source>
        <dbReference type="Proteomes" id="UP000527315"/>
    </source>
</evidence>
<evidence type="ECO:0000313" key="3">
    <source>
        <dbReference type="EMBL" id="MBS3058360.1"/>
    </source>
</evidence>
<dbReference type="Proteomes" id="UP000527315">
    <property type="component" value="Unassembled WGS sequence"/>
</dbReference>
<dbReference type="EMBL" id="DUFJ01000052">
    <property type="protein sequence ID" value="HIH33018.1"/>
    <property type="molecule type" value="Genomic_DNA"/>
</dbReference>
<evidence type="ECO:0000313" key="1">
    <source>
        <dbReference type="EMBL" id="HIH21963.1"/>
    </source>
</evidence>
<dbReference type="Proteomes" id="UP000680185">
    <property type="component" value="Unassembled WGS sequence"/>
</dbReference>
<sequence>MQEKEKRGGLKSIELCRMLAKGRTKTDKSLAFAKKAGRVLGNIHPIQ</sequence>
<comment type="caution">
    <text evidence="2">The sequence shown here is derived from an EMBL/GenBank/DDBJ whole genome shotgun (WGS) entry which is preliminary data.</text>
</comment>
<dbReference type="AlphaFoldDB" id="A0A7J4KT77"/>
<reference evidence="3" key="2">
    <citation type="submission" date="2021-03" db="EMBL/GenBank/DDBJ databases">
        <authorList>
            <person name="Jaffe A."/>
        </authorList>
    </citation>
    <scope>NUCLEOTIDE SEQUENCE</scope>
    <source>
        <strain evidence="3">RIFCSPLOWO2_01_FULL_43_13</strain>
    </source>
</reference>
<name>A0A7J4KT77_9ARCH</name>
<evidence type="ECO:0000313" key="2">
    <source>
        <dbReference type="EMBL" id="HIH33018.1"/>
    </source>
</evidence>
<dbReference type="EMBL" id="DUFW01000086">
    <property type="protein sequence ID" value="HIH21963.1"/>
    <property type="molecule type" value="Genomic_DNA"/>
</dbReference>
<reference evidence="3" key="3">
    <citation type="submission" date="2021-05" db="EMBL/GenBank/DDBJ databases">
        <title>Protein family content uncovers lineage relationships and bacterial pathway maintenance mechanisms in DPANN archaea.</title>
        <authorList>
            <person name="Castelle C.J."/>
            <person name="Meheust R."/>
            <person name="Jaffe A.L."/>
            <person name="Seitz K."/>
            <person name="Gong X."/>
            <person name="Baker B.J."/>
            <person name="Banfield J.F."/>
        </authorList>
    </citation>
    <scope>NUCLEOTIDE SEQUENCE</scope>
    <source>
        <strain evidence="3">RIFCSPLOWO2_01_FULL_43_13</strain>
    </source>
</reference>
<dbReference type="EMBL" id="JAGVWB010000020">
    <property type="protein sequence ID" value="MBS3058360.1"/>
    <property type="molecule type" value="Genomic_DNA"/>
</dbReference>
<protein>
    <submittedName>
        <fullName evidence="2">Uncharacterized protein</fullName>
    </submittedName>
</protein>